<name>A0A0F7VI84_PENBI</name>
<evidence type="ECO:0000256" key="1">
    <source>
        <dbReference type="SAM" id="Phobius"/>
    </source>
</evidence>
<dbReference type="PANTHER" id="PTHR38636">
    <property type="entry name" value="PROTEIN CBG20488"/>
    <property type="match status" value="1"/>
</dbReference>
<evidence type="ECO:0000313" key="3">
    <source>
        <dbReference type="Proteomes" id="UP000042958"/>
    </source>
</evidence>
<dbReference type="EMBL" id="CDHK01000004">
    <property type="protein sequence ID" value="CEO59950.1"/>
    <property type="molecule type" value="Genomic_DNA"/>
</dbReference>
<proteinExistence type="predicted"/>
<reference evidence="3" key="1">
    <citation type="journal article" date="2015" name="Genome Announc.">
        <title>Draft genome sequence of the fungus Penicillium brasilianum MG11.</title>
        <authorList>
            <person name="Horn F."/>
            <person name="Linde J."/>
            <person name="Mattern D.J."/>
            <person name="Walther G."/>
            <person name="Guthke R."/>
            <person name="Brakhage A.A."/>
            <person name="Valiante V."/>
        </authorList>
    </citation>
    <scope>NUCLEOTIDE SEQUENCE [LARGE SCALE GENOMIC DNA]</scope>
    <source>
        <strain evidence="3">MG11</strain>
    </source>
</reference>
<keyword evidence="1" id="KW-0812">Transmembrane</keyword>
<keyword evidence="3" id="KW-1185">Reference proteome</keyword>
<evidence type="ECO:0000313" key="2">
    <source>
        <dbReference type="EMBL" id="CEO59950.1"/>
    </source>
</evidence>
<feature type="transmembrane region" description="Helical" evidence="1">
    <location>
        <begin position="56"/>
        <end position="81"/>
    </location>
</feature>
<protein>
    <submittedName>
        <fullName evidence="2">Uncharacterized protein</fullName>
    </submittedName>
</protein>
<dbReference type="Pfam" id="PF08560">
    <property type="entry name" value="DUF1757"/>
    <property type="match status" value="1"/>
</dbReference>
<accession>A0A0F7VI84</accession>
<dbReference type="InterPro" id="IPR013869">
    <property type="entry name" value="DUF1757"/>
</dbReference>
<dbReference type="OrthoDB" id="544298at2759"/>
<gene>
    <name evidence="2" type="ORF">PMG11_04598</name>
</gene>
<keyword evidence="1" id="KW-0472">Membrane</keyword>
<dbReference type="Proteomes" id="UP000042958">
    <property type="component" value="Unassembled WGS sequence"/>
</dbReference>
<dbReference type="PANTHER" id="PTHR38636:SF1">
    <property type="entry name" value="CHLORIDE CHANNEL PROTEIN CLC-D"/>
    <property type="match status" value="1"/>
</dbReference>
<sequence length="169" mass="17613">MSSFFPTAEYAEDQPLARSILTTHVLIRGFQLGSTIGLLNGGAAYLIKRRSLTAPILLRSAGTGAVIGTGLAGVGLVARMWGRDEIEWKDRSWRLRYNTGQVAVDNWGEPGAALGAVVVAARGWAGPAPGSWRAVLGGAGVGSLVGIVGCMCMKSLLPAQDGKHVDGKL</sequence>
<feature type="transmembrane region" description="Helical" evidence="1">
    <location>
        <begin position="132"/>
        <end position="153"/>
    </location>
</feature>
<keyword evidence="1" id="KW-1133">Transmembrane helix</keyword>
<feature type="transmembrane region" description="Helical" evidence="1">
    <location>
        <begin position="25"/>
        <end position="47"/>
    </location>
</feature>
<dbReference type="AlphaFoldDB" id="A0A0F7VI84"/>
<organism evidence="2 3">
    <name type="scientific">Penicillium brasilianum</name>
    <dbReference type="NCBI Taxonomy" id="104259"/>
    <lineage>
        <taxon>Eukaryota</taxon>
        <taxon>Fungi</taxon>
        <taxon>Dikarya</taxon>
        <taxon>Ascomycota</taxon>
        <taxon>Pezizomycotina</taxon>
        <taxon>Eurotiomycetes</taxon>
        <taxon>Eurotiomycetidae</taxon>
        <taxon>Eurotiales</taxon>
        <taxon>Aspergillaceae</taxon>
        <taxon>Penicillium</taxon>
    </lineage>
</organism>